<name>A0A1Y2H3X0_9FUNG</name>
<dbReference type="AlphaFoldDB" id="A0A1Y2H3X0"/>
<dbReference type="Proteomes" id="UP000193411">
    <property type="component" value="Unassembled WGS sequence"/>
</dbReference>
<evidence type="ECO:0000313" key="2">
    <source>
        <dbReference type="EMBL" id="ORZ29257.1"/>
    </source>
</evidence>
<evidence type="ECO:0008006" key="4">
    <source>
        <dbReference type="Google" id="ProtNLM"/>
    </source>
</evidence>
<organism evidence="2 3">
    <name type="scientific">Catenaria anguillulae PL171</name>
    <dbReference type="NCBI Taxonomy" id="765915"/>
    <lineage>
        <taxon>Eukaryota</taxon>
        <taxon>Fungi</taxon>
        <taxon>Fungi incertae sedis</taxon>
        <taxon>Blastocladiomycota</taxon>
        <taxon>Blastocladiomycetes</taxon>
        <taxon>Blastocladiales</taxon>
        <taxon>Catenariaceae</taxon>
        <taxon>Catenaria</taxon>
    </lineage>
</organism>
<accession>A0A1Y2H3X0</accession>
<reference evidence="2 3" key="1">
    <citation type="submission" date="2016-07" db="EMBL/GenBank/DDBJ databases">
        <title>Pervasive Adenine N6-methylation of Active Genes in Fungi.</title>
        <authorList>
            <consortium name="DOE Joint Genome Institute"/>
            <person name="Mondo S.J."/>
            <person name="Dannebaum R.O."/>
            <person name="Kuo R.C."/>
            <person name="Labutti K."/>
            <person name="Haridas S."/>
            <person name="Kuo A."/>
            <person name="Salamov A."/>
            <person name="Ahrendt S.R."/>
            <person name="Lipzen A."/>
            <person name="Sullivan W."/>
            <person name="Andreopoulos W.B."/>
            <person name="Clum A."/>
            <person name="Lindquist E."/>
            <person name="Daum C."/>
            <person name="Ramamoorthy G.K."/>
            <person name="Gryganskyi A."/>
            <person name="Culley D."/>
            <person name="Magnuson J.K."/>
            <person name="James T.Y."/>
            <person name="O'Malley M.A."/>
            <person name="Stajich J.E."/>
            <person name="Spatafora J.W."/>
            <person name="Visel A."/>
            <person name="Grigoriev I.V."/>
        </authorList>
    </citation>
    <scope>NUCLEOTIDE SEQUENCE [LARGE SCALE GENOMIC DNA]</scope>
    <source>
        <strain evidence="2 3">PL171</strain>
    </source>
</reference>
<evidence type="ECO:0000256" key="1">
    <source>
        <dbReference type="SAM" id="MobiDB-lite"/>
    </source>
</evidence>
<feature type="region of interest" description="Disordered" evidence="1">
    <location>
        <begin position="84"/>
        <end position="107"/>
    </location>
</feature>
<sequence>MSPDDTGLNNNNQQANDRDRDRPAYTMKAAAAAAVEVTGRAPNKTPASVITDTESMDMDPQSLVRLTGAPTTFAGAQAITEQPAAALTSAPAPQPTLARAPDARVQP</sequence>
<evidence type="ECO:0000313" key="3">
    <source>
        <dbReference type="Proteomes" id="UP000193411"/>
    </source>
</evidence>
<protein>
    <recommendedName>
        <fullName evidence="4">SMP domain-containing protein</fullName>
    </recommendedName>
</protein>
<feature type="region of interest" description="Disordered" evidence="1">
    <location>
        <begin position="1"/>
        <end position="23"/>
    </location>
</feature>
<proteinExistence type="predicted"/>
<comment type="caution">
    <text evidence="2">The sequence shown here is derived from an EMBL/GenBank/DDBJ whole genome shotgun (WGS) entry which is preliminary data.</text>
</comment>
<dbReference type="EMBL" id="MCFL01000259">
    <property type="protein sequence ID" value="ORZ29257.1"/>
    <property type="molecule type" value="Genomic_DNA"/>
</dbReference>
<keyword evidence="3" id="KW-1185">Reference proteome</keyword>
<gene>
    <name evidence="2" type="ORF">BCR44DRAFT_1507022</name>
</gene>